<protein>
    <submittedName>
        <fullName evidence="1">Uncharacterized protein</fullName>
    </submittedName>
</protein>
<accession>A0ACC5R1A5</accession>
<sequence>MRLIVLILVLLFQGVGSAIAFCSKPSAPYCAERYDAFADEYEFRSCRSEMDSYRSEIEDFTNCNNREAQEAIDKARRENEEALNEYNEAVSSFNNRAGR</sequence>
<evidence type="ECO:0000313" key="1">
    <source>
        <dbReference type="EMBL" id="MBK1866388.1"/>
    </source>
</evidence>
<keyword evidence="2" id="KW-1185">Reference proteome</keyword>
<organism evidence="1 2">
    <name type="scientific">Taklimakanibacter albus</name>
    <dbReference type="NCBI Taxonomy" id="2800327"/>
    <lineage>
        <taxon>Bacteria</taxon>
        <taxon>Pseudomonadati</taxon>
        <taxon>Pseudomonadota</taxon>
        <taxon>Alphaproteobacteria</taxon>
        <taxon>Hyphomicrobiales</taxon>
        <taxon>Aestuariivirgaceae</taxon>
        <taxon>Taklimakanibacter</taxon>
    </lineage>
</organism>
<reference evidence="1" key="1">
    <citation type="submission" date="2021-01" db="EMBL/GenBank/DDBJ databases">
        <authorList>
            <person name="Sun Q."/>
        </authorList>
    </citation>
    <scope>NUCLEOTIDE SEQUENCE</scope>
    <source>
        <strain evidence="1">YIM B02566</strain>
    </source>
</reference>
<name>A0ACC5R1A5_9HYPH</name>
<comment type="caution">
    <text evidence="1">The sequence shown here is derived from an EMBL/GenBank/DDBJ whole genome shotgun (WGS) entry which is preliminary data.</text>
</comment>
<dbReference type="Proteomes" id="UP000616151">
    <property type="component" value="Unassembled WGS sequence"/>
</dbReference>
<dbReference type="EMBL" id="JAENHL010000006">
    <property type="protein sequence ID" value="MBK1866388.1"/>
    <property type="molecule type" value="Genomic_DNA"/>
</dbReference>
<evidence type="ECO:0000313" key="2">
    <source>
        <dbReference type="Proteomes" id="UP000616151"/>
    </source>
</evidence>
<gene>
    <name evidence="1" type="ORF">JHL16_08505</name>
</gene>
<proteinExistence type="predicted"/>